<evidence type="ECO:0000256" key="4">
    <source>
        <dbReference type="ARBA" id="ARBA00022475"/>
    </source>
</evidence>
<keyword evidence="7" id="KW-0573">Peptidoglycan synthesis</keyword>
<dbReference type="GO" id="GO:0008658">
    <property type="term" value="F:penicillin binding"/>
    <property type="evidence" value="ECO:0007669"/>
    <property type="project" value="InterPro"/>
</dbReference>
<dbReference type="InterPro" id="IPR036138">
    <property type="entry name" value="PBP_dimer_sf"/>
</dbReference>
<dbReference type="SUPFAM" id="SSF56601">
    <property type="entry name" value="beta-lactamase/transpeptidase-like"/>
    <property type="match status" value="1"/>
</dbReference>
<evidence type="ECO:0000256" key="8">
    <source>
        <dbReference type="ARBA" id="ARBA00022989"/>
    </source>
</evidence>
<comment type="subcellular location">
    <subcellularLocation>
        <location evidence="2">Cell membrane</location>
    </subcellularLocation>
    <subcellularLocation>
        <location evidence="1">Membrane</location>
        <topology evidence="1">Single-pass membrane protein</topology>
    </subcellularLocation>
</comment>
<proteinExistence type="inferred from homology"/>
<dbReference type="Pfam" id="PF00905">
    <property type="entry name" value="Transpeptidase"/>
    <property type="match status" value="1"/>
</dbReference>
<evidence type="ECO:0000256" key="2">
    <source>
        <dbReference type="ARBA" id="ARBA00004236"/>
    </source>
</evidence>
<keyword evidence="8 12" id="KW-1133">Transmembrane helix</keyword>
<dbReference type="AlphaFoldDB" id="A0A9J6ZFE2"/>
<keyword evidence="9 12" id="KW-0472">Membrane</keyword>
<dbReference type="InterPro" id="IPR001460">
    <property type="entry name" value="PCN-bd_Tpept"/>
</dbReference>
<accession>A0A9J6ZFE2</accession>
<keyword evidence="4" id="KW-1003">Cell membrane</keyword>
<dbReference type="Gene3D" id="3.40.710.10">
    <property type="entry name" value="DD-peptidase/beta-lactamase superfamily"/>
    <property type="match status" value="1"/>
</dbReference>
<dbReference type="PANTHER" id="PTHR30627">
    <property type="entry name" value="PEPTIDOGLYCAN D,D-TRANSPEPTIDASE"/>
    <property type="match status" value="1"/>
</dbReference>
<dbReference type="KEGG" id="plig:NAG76_00785"/>
<feature type="compositionally biased region" description="Polar residues" evidence="11">
    <location>
        <begin position="681"/>
        <end position="707"/>
    </location>
</feature>
<gene>
    <name evidence="15" type="ORF">NAG76_00785</name>
</gene>
<evidence type="ECO:0000256" key="6">
    <source>
        <dbReference type="ARBA" id="ARBA00022960"/>
    </source>
</evidence>
<feature type="domain" description="Penicillin-binding protein dimerisation" evidence="14">
    <location>
        <begin position="63"/>
        <end position="259"/>
    </location>
</feature>
<evidence type="ECO:0000313" key="15">
    <source>
        <dbReference type="EMBL" id="URN94829.1"/>
    </source>
</evidence>
<dbReference type="PANTHER" id="PTHR30627:SF2">
    <property type="entry name" value="PEPTIDOGLYCAN D,D-TRANSPEPTIDASE MRDA"/>
    <property type="match status" value="1"/>
</dbReference>
<evidence type="ECO:0000256" key="12">
    <source>
        <dbReference type="SAM" id="Phobius"/>
    </source>
</evidence>
<dbReference type="EMBL" id="CP097899">
    <property type="protein sequence ID" value="URN94829.1"/>
    <property type="molecule type" value="Genomic_DNA"/>
</dbReference>
<name>A0A9J6ZFE2_9BACL</name>
<dbReference type="Pfam" id="PF03717">
    <property type="entry name" value="PBP_dimer"/>
    <property type="match status" value="1"/>
</dbReference>
<dbReference type="Gene3D" id="3.90.1310.10">
    <property type="entry name" value="Penicillin-binding protein 2a (Domain 2)"/>
    <property type="match status" value="1"/>
</dbReference>
<dbReference type="GO" id="GO:0005886">
    <property type="term" value="C:plasma membrane"/>
    <property type="evidence" value="ECO:0007669"/>
    <property type="project" value="UniProtKB-SubCell"/>
</dbReference>
<dbReference type="GO" id="GO:0071972">
    <property type="term" value="F:peptidoglycan L,D-transpeptidase activity"/>
    <property type="evidence" value="ECO:0007669"/>
    <property type="project" value="TreeGrafter"/>
</dbReference>
<evidence type="ECO:0000256" key="9">
    <source>
        <dbReference type="ARBA" id="ARBA00023136"/>
    </source>
</evidence>
<feature type="domain" description="Penicillin-binding protein transpeptidase" evidence="13">
    <location>
        <begin position="311"/>
        <end position="653"/>
    </location>
</feature>
<keyword evidence="6" id="KW-0133">Cell shape</keyword>
<dbReference type="InterPro" id="IPR012338">
    <property type="entry name" value="Beta-lactam/transpept-like"/>
</dbReference>
<dbReference type="InterPro" id="IPR050515">
    <property type="entry name" value="Beta-lactam/transpept"/>
</dbReference>
<feature type="region of interest" description="Disordered" evidence="11">
    <location>
        <begin position="675"/>
        <end position="707"/>
    </location>
</feature>
<evidence type="ECO:0000313" key="16">
    <source>
        <dbReference type="Proteomes" id="UP001056756"/>
    </source>
</evidence>
<evidence type="ECO:0000256" key="5">
    <source>
        <dbReference type="ARBA" id="ARBA00022692"/>
    </source>
</evidence>
<protein>
    <submittedName>
        <fullName evidence="15">Penicillin-binding protein 2</fullName>
    </submittedName>
</protein>
<reference evidence="15" key="1">
    <citation type="submission" date="2022-05" db="EMBL/GenBank/DDBJ databases">
        <title>Novel bacterial taxa in a minimal lignocellulolytic consortium and its capacity to transform plastics disclosed by genome-resolved metagenomics.</title>
        <authorList>
            <person name="Rodriguez C.A.D."/>
            <person name="Diaz-Garcia L."/>
            <person name="Herrera K."/>
            <person name="Tarazona N.A."/>
            <person name="Sproer C."/>
            <person name="Overmann J."/>
            <person name="Jimenez D.J."/>
        </authorList>
    </citation>
    <scope>NUCLEOTIDE SEQUENCE</scope>
    <source>
        <strain evidence="15">MAG5</strain>
    </source>
</reference>
<keyword evidence="5 12" id="KW-0812">Transmembrane</keyword>
<sequence length="707" mass="78605">MQDDPKQQEILRRKQFSFRLNVFFFIVFVVFSVLIVKLAVLQFVEGPTFTSAINKKWERAEAIAPIRGNIYDANGYQIAYSTSTQSLYYNIQSAVRGGKSSNEQAEEMAEKLAAVFEKYGSPENMMTKEDIIRRMDLVFSQNIKSTPRRIKTDLTNEELAYIMENQSDFVGVSLLEESVRNYDESTIAVQLVGYLKKYKGVRTTYDFYKGKLEITDPFHKYLEEEEVGLDGIEYMYQDVLRGTNGVKTYPVNNQGAITGDITITNSEKGADLYLTIDKDIQLHTEQSIMNHLEKIRTSPYSYEKAPYAVTGYAVAMEVDTGKVISMASMPDYDPNVIWSGGSITPENYKNYLHVLNNGTIRPVYGPYTDEERNQHPSSIVPLGSVIKPLSVLIGLNEGLFTTNQKYNDTGRFSYGRKGYETYISNSGKHAYGATDGAKAIQKSSNTFMADWVGNRLYMRGSVNGKSSVDIWDSYMKDFGLGVTTGSGLYGESAGVIDYYSEAERGSTQSALVQASFGQQGRYTVLQLAQYTAQLASRGVRLKPQFVNEIRSADGELLQSYEPEILNKVDMPDSYWAMIEKGMGLVNVQGFEGFQHSFNRKTGTSEQDVAGKRVENAVFIAYAPADNPKLAVAVVVPEGGFGGWGAAPIARQIFDAYDAVYGLGDKPNDALYETLFGKPREGTQSADGNTTDEATVDSENTPTNNAAE</sequence>
<dbReference type="InterPro" id="IPR005311">
    <property type="entry name" value="PBP_dimer"/>
</dbReference>
<evidence type="ECO:0000256" key="10">
    <source>
        <dbReference type="ARBA" id="ARBA00023316"/>
    </source>
</evidence>
<feature type="transmembrane region" description="Helical" evidence="12">
    <location>
        <begin position="20"/>
        <end position="44"/>
    </location>
</feature>
<evidence type="ECO:0000256" key="7">
    <source>
        <dbReference type="ARBA" id="ARBA00022984"/>
    </source>
</evidence>
<keyword evidence="10" id="KW-0961">Cell wall biogenesis/degradation</keyword>
<dbReference type="SUPFAM" id="SSF56519">
    <property type="entry name" value="Penicillin binding protein dimerisation domain"/>
    <property type="match status" value="1"/>
</dbReference>
<dbReference type="Proteomes" id="UP001056756">
    <property type="component" value="Chromosome"/>
</dbReference>
<comment type="similarity">
    <text evidence="3">Belongs to the transpeptidase family.</text>
</comment>
<evidence type="ECO:0000256" key="3">
    <source>
        <dbReference type="ARBA" id="ARBA00007171"/>
    </source>
</evidence>
<dbReference type="GO" id="GO:0009252">
    <property type="term" value="P:peptidoglycan biosynthetic process"/>
    <property type="evidence" value="ECO:0007669"/>
    <property type="project" value="UniProtKB-KW"/>
</dbReference>
<evidence type="ECO:0000256" key="11">
    <source>
        <dbReference type="SAM" id="MobiDB-lite"/>
    </source>
</evidence>
<dbReference type="GO" id="GO:0008360">
    <property type="term" value="P:regulation of cell shape"/>
    <property type="evidence" value="ECO:0007669"/>
    <property type="project" value="UniProtKB-KW"/>
</dbReference>
<organism evidence="15 16">
    <name type="scientific">Candidatus Pristimantibacillus lignocellulolyticus</name>
    <dbReference type="NCBI Taxonomy" id="2994561"/>
    <lineage>
        <taxon>Bacteria</taxon>
        <taxon>Bacillati</taxon>
        <taxon>Bacillota</taxon>
        <taxon>Bacilli</taxon>
        <taxon>Bacillales</taxon>
        <taxon>Paenibacillaceae</taxon>
        <taxon>Candidatus Pristimantibacillus</taxon>
    </lineage>
</organism>
<dbReference type="GO" id="GO:0071555">
    <property type="term" value="P:cell wall organization"/>
    <property type="evidence" value="ECO:0007669"/>
    <property type="project" value="UniProtKB-KW"/>
</dbReference>
<evidence type="ECO:0000256" key="1">
    <source>
        <dbReference type="ARBA" id="ARBA00004167"/>
    </source>
</evidence>
<evidence type="ECO:0000259" key="14">
    <source>
        <dbReference type="Pfam" id="PF03717"/>
    </source>
</evidence>
<evidence type="ECO:0000259" key="13">
    <source>
        <dbReference type="Pfam" id="PF00905"/>
    </source>
</evidence>